<sequence length="718" mass="80856">MQLVSASMGPLSPFLWDSPHAKLVPPGFTPGTVADAMLHISDLTLRFDVLAKAIDYSVHPVRRAMETHALHTRMLHKRQFDVMRYGMVLDEVERLVLVPMPRLCGDTGMKVSQEYAAIFGGDFNESPSAWHPILPEYCFIVYQLPKECDSKDSFPVPIFRLVFRNEAFNENIKMHLVEKFPLFRLRSVYVSQSKYYSFQHQLELYAKASSSSEHLPDRALEGTLGLSPLRWIFDAWLLVLEGIAPSWVIDKGVGPDIVTLFLASHRAEGKYDVKETLEVYSEYPVDNRVRCSYYTSGDRMRKRIQVMRRYPDMINKWRQGSYDVRYFSEEVTTSEPSVDVAQCIRILLCRRKPGNNYIEDDEIAAFIPDDKESEPLQVYNTLAAERLRLWVLKGLLTAELHGVHSLILEFDTTMVVAKCVGLLWGGGEESRQREVVFHVCKIIVETVEDFVQHSGIIWQATIVASGEDSHKAVELCRDILEITQMAKTRVEIEERRRVAAAATMTADKEGPATPSDSGVTVPEGEEEDVTKETLEGKKKGISEKKGALTVQTTTTLPTGPLVVNVGGGNTVQIPPFTATAHLSENIREGAALCGVRILDAELYPIFLALSGGGETVPIRDVVQLILEKQLETTEGCCSRPSSNTRLLWPHDHPICPMDNCGVPYDENTLTDFVKSFQRRPYRAQERDFRATIQGTVGDVPESLNYVEFSMMMLAIARQ</sequence>
<organism evidence="2 3">
    <name type="scientific">Trypanosoma theileri</name>
    <dbReference type="NCBI Taxonomy" id="67003"/>
    <lineage>
        <taxon>Eukaryota</taxon>
        <taxon>Discoba</taxon>
        <taxon>Euglenozoa</taxon>
        <taxon>Kinetoplastea</taxon>
        <taxon>Metakinetoplastina</taxon>
        <taxon>Trypanosomatida</taxon>
        <taxon>Trypanosomatidae</taxon>
        <taxon>Trypanosoma</taxon>
    </lineage>
</organism>
<protein>
    <recommendedName>
        <fullName evidence="4">Paraflagellar rod component</fullName>
    </recommendedName>
</protein>
<dbReference type="Proteomes" id="UP000192257">
    <property type="component" value="Unassembled WGS sequence"/>
</dbReference>
<evidence type="ECO:0008006" key="4">
    <source>
        <dbReference type="Google" id="ProtNLM"/>
    </source>
</evidence>
<dbReference type="GeneID" id="39988915"/>
<proteinExistence type="predicted"/>
<dbReference type="RefSeq" id="XP_028879691.1">
    <property type="nucleotide sequence ID" value="XM_029029135.1"/>
</dbReference>
<dbReference type="EMBL" id="NBCO01000034">
    <property type="protein sequence ID" value="ORC85625.1"/>
    <property type="molecule type" value="Genomic_DNA"/>
</dbReference>
<evidence type="ECO:0000313" key="3">
    <source>
        <dbReference type="Proteomes" id="UP000192257"/>
    </source>
</evidence>
<gene>
    <name evidence="2" type="ORF">TM35_000342370</name>
</gene>
<keyword evidence="3" id="KW-1185">Reference proteome</keyword>
<dbReference type="VEuPathDB" id="TriTrypDB:TM35_000342370"/>
<name>A0A1X0NLN9_9TRYP</name>
<evidence type="ECO:0000256" key="1">
    <source>
        <dbReference type="SAM" id="MobiDB-lite"/>
    </source>
</evidence>
<reference evidence="2 3" key="1">
    <citation type="submission" date="2017-03" db="EMBL/GenBank/DDBJ databases">
        <title>An alternative strategy for trypanosome survival in the mammalian bloodstream revealed through genome and transcriptome analysis of the ubiquitous bovine parasite Trypanosoma (Megatrypanum) theileri.</title>
        <authorList>
            <person name="Kelly S."/>
            <person name="Ivens A."/>
            <person name="Mott A."/>
            <person name="O'Neill E."/>
            <person name="Emms D."/>
            <person name="Macleod O."/>
            <person name="Voorheis P."/>
            <person name="Matthews J."/>
            <person name="Matthews K."/>
            <person name="Carrington M."/>
        </authorList>
    </citation>
    <scope>NUCLEOTIDE SEQUENCE [LARGE SCALE GENOMIC DNA]</scope>
    <source>
        <strain evidence="2">Edinburgh</strain>
    </source>
</reference>
<dbReference type="AlphaFoldDB" id="A0A1X0NLN9"/>
<comment type="caution">
    <text evidence="2">The sequence shown here is derived from an EMBL/GenBank/DDBJ whole genome shotgun (WGS) entry which is preliminary data.</text>
</comment>
<evidence type="ECO:0000313" key="2">
    <source>
        <dbReference type="EMBL" id="ORC85625.1"/>
    </source>
</evidence>
<dbReference type="OrthoDB" id="272564at2759"/>
<feature type="region of interest" description="Disordered" evidence="1">
    <location>
        <begin position="502"/>
        <end position="533"/>
    </location>
</feature>
<accession>A0A1X0NLN9</accession>